<dbReference type="STRING" id="483216.BACEGG_00266"/>
<dbReference type="InterPro" id="IPR012480">
    <property type="entry name" value="Hepar_II_III_C"/>
</dbReference>
<accession>A0A380ZB36</accession>
<dbReference type="Gene3D" id="1.50.10.100">
    <property type="entry name" value="Chondroitin AC/alginate lyase"/>
    <property type="match status" value="1"/>
</dbReference>
<feature type="chain" id="PRO_5016804942" evidence="2">
    <location>
        <begin position="28"/>
        <end position="853"/>
    </location>
</feature>
<dbReference type="SUPFAM" id="SSF48230">
    <property type="entry name" value="Chondroitin AC/alginate lyase"/>
    <property type="match status" value="1"/>
</dbReference>
<keyword evidence="2" id="KW-0732">Signal</keyword>
<dbReference type="EMBL" id="UFSX01000002">
    <property type="protein sequence ID" value="SUV44187.1"/>
    <property type="molecule type" value="Genomic_DNA"/>
</dbReference>
<gene>
    <name evidence="5" type="ORF">NCTC11155_03598</name>
</gene>
<dbReference type="GO" id="GO:0016829">
    <property type="term" value="F:lyase activity"/>
    <property type="evidence" value="ECO:0007669"/>
    <property type="project" value="InterPro"/>
</dbReference>
<dbReference type="Gene3D" id="2.70.98.70">
    <property type="match status" value="1"/>
</dbReference>
<dbReference type="InterPro" id="IPR032518">
    <property type="entry name" value="HepII_N"/>
</dbReference>
<dbReference type="PROSITE" id="PS51257">
    <property type="entry name" value="PROKAR_LIPOPROTEIN"/>
    <property type="match status" value="1"/>
</dbReference>
<dbReference type="Pfam" id="PF07940">
    <property type="entry name" value="Hepar_II_III_C"/>
    <property type="match status" value="1"/>
</dbReference>
<comment type="subcellular location">
    <subcellularLocation>
        <location evidence="1">Cell envelope</location>
    </subcellularLocation>
</comment>
<evidence type="ECO:0000259" key="3">
    <source>
        <dbReference type="Pfam" id="PF07940"/>
    </source>
</evidence>
<name>A0A380ZB36_9BACE</name>
<evidence type="ECO:0000313" key="5">
    <source>
        <dbReference type="EMBL" id="SUV44187.1"/>
    </source>
</evidence>
<dbReference type="InterPro" id="IPR008929">
    <property type="entry name" value="Chondroitin_lyas"/>
</dbReference>
<evidence type="ECO:0000256" key="2">
    <source>
        <dbReference type="SAM" id="SignalP"/>
    </source>
</evidence>
<dbReference type="Gene3D" id="2.60.40.10">
    <property type="entry name" value="Immunoglobulins"/>
    <property type="match status" value="1"/>
</dbReference>
<feature type="signal peptide" evidence="2">
    <location>
        <begin position="1"/>
        <end position="27"/>
    </location>
</feature>
<reference evidence="5 6" key="1">
    <citation type="submission" date="2018-06" db="EMBL/GenBank/DDBJ databases">
        <authorList>
            <consortium name="Pathogen Informatics"/>
            <person name="Doyle S."/>
        </authorList>
    </citation>
    <scope>NUCLEOTIDE SEQUENCE [LARGE SCALE GENOMIC DNA]</scope>
    <source>
        <strain evidence="5 6">NCTC11155</strain>
    </source>
</reference>
<dbReference type="Proteomes" id="UP000254424">
    <property type="component" value="Unassembled WGS sequence"/>
</dbReference>
<dbReference type="InterPro" id="IPR013783">
    <property type="entry name" value="Ig-like_fold"/>
</dbReference>
<proteinExistence type="predicted"/>
<dbReference type="AlphaFoldDB" id="A0A380ZB36"/>
<sequence>MKQSSCLRLLPYLFAVLLLFCACHDDAMPEQPASTDTEPPEALDAYHDKIREKPYPKADNELYLNPSPLIVPQTMKTGAKLQFSLSRSKNFDTPETVTSQAVAWCMFNPHKKLENGTWYWRFRNISADGTEEAWSEIHPFEVKETTPVFVTPPFETFRQYAPHTYPRLYCFLDDRIQEARQEASSHSEYQRLIQNAADALKADLTAIGNPYSQINVIKRYVQSLYQAYYLTQQETYAKRLHELLQLLLNTPVSDAVLFADNFGSTNIAYCFLKPYDLLYKRLSSEERQSVENLLMRVLRFYYPQQQGTQENRIFDNHFWQQNLRVLFQTTFLLYDNEALQDEVLPIMEYYYELWTARAPASGFNRDGMWANGTGYFNNNVYTLFYMPMLLSHITRKDFLLHPWYRNAGQALTFTCPPESRNIGFGDNSEKYTTSTYQYAAFADFLARETEDGYAGWYARQAAKTLVRDNDMRLYRMASNTLSYVTELPADCPKLIWYKDAGEVAIHSDLTNPRNDLALAFRSSTFGSGSHTVSNQNAFNLLYRGANIYRSSGYYTSFSDAHNLMSYRHTRAHNTILVNGIGQPYSMQGYGNVMRAMGGDNLSYCLGDASKAYSGISTDPMWVEAFEAAGITQTPENGFGSTPLTLYRRHVLMLHPDIVVIYDELEAKEAVRWDWLLHSPTEFSIDSNRQTVTTCNTEKAFTATTSLFSNEQITLSQTDRFTVPPPGASDTTYPNQWHLTACIDGKAKTRILAVIQIKPDNDTPVKIQRNGNILTCGYWTIEAGLDASSPAMLNVTHSMKKSSFHYGNASLVLGGQSYVPADRSSSILYDKINGEYLVMEQADHRPLSTRASSR</sequence>
<dbReference type="Pfam" id="PF16332">
    <property type="entry name" value="DUF4962"/>
    <property type="match status" value="2"/>
</dbReference>
<feature type="domain" description="Heparinase II N-terminal" evidence="4">
    <location>
        <begin position="216"/>
        <end position="478"/>
    </location>
</feature>
<evidence type="ECO:0000256" key="1">
    <source>
        <dbReference type="ARBA" id="ARBA00004196"/>
    </source>
</evidence>
<evidence type="ECO:0000259" key="4">
    <source>
        <dbReference type="Pfam" id="PF16332"/>
    </source>
</evidence>
<feature type="domain" description="Heparinase II N-terminal" evidence="4">
    <location>
        <begin position="46"/>
        <end position="205"/>
    </location>
</feature>
<feature type="domain" description="Heparinase II/III-like C-terminal" evidence="3">
    <location>
        <begin position="507"/>
        <end position="739"/>
    </location>
</feature>
<organism evidence="5 6">
    <name type="scientific">Bacteroides eggerthii</name>
    <dbReference type="NCBI Taxonomy" id="28111"/>
    <lineage>
        <taxon>Bacteria</taxon>
        <taxon>Pseudomonadati</taxon>
        <taxon>Bacteroidota</taxon>
        <taxon>Bacteroidia</taxon>
        <taxon>Bacteroidales</taxon>
        <taxon>Bacteroidaceae</taxon>
        <taxon>Bacteroides</taxon>
    </lineage>
</organism>
<dbReference type="GO" id="GO:0030313">
    <property type="term" value="C:cell envelope"/>
    <property type="evidence" value="ECO:0007669"/>
    <property type="project" value="UniProtKB-SubCell"/>
</dbReference>
<protein>
    <submittedName>
        <fullName evidence="5">Heparinase II/III-like protein</fullName>
    </submittedName>
</protein>
<evidence type="ECO:0000313" key="6">
    <source>
        <dbReference type="Proteomes" id="UP000254424"/>
    </source>
</evidence>